<keyword evidence="1" id="KW-0378">Hydrolase</keyword>
<sequence length="214" mass="24041">MRYSSLKVQTLSLCCNIFCFCFPPFVVNVEKRQNAVTARVNNCMSKIIHKWKQISLIEEEVMLPTGQAITHTTIHHPGAAVILPITTEGEIVLVHQFRPSLNKWLLELPAGTREGNENPLCCAKRELEEETGYSAEKFTSLGQVTPLAGFCDEIQYLFVAEKLSQTNRYECDEDEVIEVVTLSLQQLEDKIIDGTITDAKTIACLSKARLCGYI</sequence>
<gene>
    <name evidence="1" type="ordered locus">VEA_000047</name>
</gene>
<proteinExistence type="predicted"/>
<keyword evidence="2" id="KW-1185">Reference proteome</keyword>
<evidence type="ECO:0000313" key="2">
    <source>
        <dbReference type="Proteomes" id="UP000002571"/>
    </source>
</evidence>
<reference evidence="1" key="1">
    <citation type="submission" date="2009-10" db="EMBL/GenBank/DDBJ databases">
        <authorList>
            <consortium name="Los Alamos National Laboratory (LANL)"/>
            <consortium name="National Microbial Pathogen Data Resource (NMPDR)"/>
            <person name="Munk A.C."/>
            <person name="Tapia R."/>
            <person name="Green L."/>
            <person name="Rogers Y."/>
            <person name="Detter J.C."/>
            <person name="Bruce D."/>
            <person name="Brettin T.S."/>
            <person name="Colwell R."/>
            <person name="Huq A."/>
            <person name="Grim C.J."/>
            <person name="Hasan N.A."/>
            <person name="Vonstein V."/>
            <person name="Bartels D."/>
        </authorList>
    </citation>
    <scope>NUCLEOTIDE SEQUENCE</scope>
    <source>
        <strain evidence="1">EX25</strain>
    </source>
</reference>
<dbReference type="EC" id="3.6.1.13" evidence="1"/>
<dbReference type="Proteomes" id="UP000002571">
    <property type="component" value="Chromosome 2"/>
</dbReference>
<dbReference type="EMBL" id="CP001806">
    <property type="protein sequence ID" value="ACY52735.1"/>
    <property type="molecule type" value="Genomic_DNA"/>
</dbReference>
<name>A0ACA6QQS5_VIBAE</name>
<organism evidence="1 2">
    <name type="scientific">Vibrio antiquarius (strain Ex25)</name>
    <dbReference type="NCBI Taxonomy" id="150340"/>
    <lineage>
        <taxon>Bacteria</taxon>
        <taxon>Pseudomonadati</taxon>
        <taxon>Pseudomonadota</taxon>
        <taxon>Gammaproteobacteria</taxon>
        <taxon>Vibrionales</taxon>
        <taxon>Vibrionaceae</taxon>
        <taxon>Vibrio</taxon>
        <taxon>Vibrio diabolicus subgroup</taxon>
    </lineage>
</organism>
<accession>A0ACA6QQS5</accession>
<protein>
    <submittedName>
        <fullName evidence="1">ADP-ribose pyrophosphatase</fullName>
        <ecNumber evidence="1">3.6.1.13</ecNumber>
    </submittedName>
</protein>
<evidence type="ECO:0000313" key="1">
    <source>
        <dbReference type="EMBL" id="ACY52735.1"/>
    </source>
</evidence>